<dbReference type="ExpressionAtlas" id="A0A3L6DGX2">
    <property type="expression patterns" value="baseline"/>
</dbReference>
<evidence type="ECO:0000259" key="5">
    <source>
        <dbReference type="Pfam" id="PF21530"/>
    </source>
</evidence>
<feature type="compositionally biased region" description="Basic and acidic residues" evidence="2">
    <location>
        <begin position="81"/>
        <end position="96"/>
    </location>
</feature>
<dbReference type="SUPFAM" id="SSF52540">
    <property type="entry name" value="P-loop containing nucleoside triphosphate hydrolases"/>
    <property type="match status" value="2"/>
</dbReference>
<proteinExistence type="inferred from homology"/>
<feature type="domain" description="DNA helicase Pif1-like DEAD-box helicase" evidence="3">
    <location>
        <begin position="1081"/>
        <end position="1149"/>
    </location>
</feature>
<feature type="domain" description="Helitron helicase-like" evidence="4">
    <location>
        <begin position="606"/>
        <end position="769"/>
    </location>
</feature>
<dbReference type="InterPro" id="IPR025476">
    <property type="entry name" value="Helitron_helicase-like"/>
</dbReference>
<keyword evidence="1" id="KW-0547">Nucleotide-binding</keyword>
<dbReference type="EMBL" id="NCVQ01000010">
    <property type="protein sequence ID" value="PWZ07892.1"/>
    <property type="molecule type" value="Genomic_DNA"/>
</dbReference>
<feature type="compositionally biased region" description="Polar residues" evidence="2">
    <location>
        <begin position="1642"/>
        <end position="1658"/>
    </location>
</feature>
<evidence type="ECO:0000313" key="6">
    <source>
        <dbReference type="EMBL" id="PWZ07892.1"/>
    </source>
</evidence>
<dbReference type="Pfam" id="PF21530">
    <property type="entry name" value="Pif1_2B_dom"/>
    <property type="match status" value="1"/>
</dbReference>
<dbReference type="Pfam" id="PF05970">
    <property type="entry name" value="PIF1"/>
    <property type="match status" value="2"/>
</dbReference>
<keyword evidence="1" id="KW-0378">Hydrolase</keyword>
<feature type="compositionally biased region" description="Basic and acidic residues" evidence="2">
    <location>
        <begin position="55"/>
        <end position="73"/>
    </location>
</feature>
<dbReference type="GO" id="GO:0016887">
    <property type="term" value="F:ATP hydrolysis activity"/>
    <property type="evidence" value="ECO:0007669"/>
    <property type="project" value="RHEA"/>
</dbReference>
<evidence type="ECO:0000256" key="2">
    <source>
        <dbReference type="SAM" id="MobiDB-lite"/>
    </source>
</evidence>
<comment type="cofactor">
    <cofactor evidence="1">
        <name>Mg(2+)</name>
        <dbReference type="ChEBI" id="CHEBI:18420"/>
    </cofactor>
</comment>
<evidence type="ECO:0000259" key="3">
    <source>
        <dbReference type="Pfam" id="PF05970"/>
    </source>
</evidence>
<sequence length="1658" mass="188188">MDPFKNNDVRPPLRELSNNTLEGIPTNKMPYVSSQQGFKMEKNNGSGGRANAMQRKRERERARYAAMSDEKNELKKHRESRTKENLEHHKHSKDECPDVSISDASIIGCTIPCDTTPGGCDDARQRRRERERVRYATMSAEKKNELKKRRESRKKGNVMHHEYSEVCNIPANKDNNNHQNNEIEDVDDDSYRLHKNNSFEDLIGIEDPKFTPELVWSSTDAEAPHGSLCSSEGMAIPELSPTPFVPNPSQTEDVEKDKSTGLCPFPHTESNNMTEGADIGMQHQAAPNVTTNDDVEDVLFTEDDDEAVLFEDDEDEGYLFAGQDGESGEDIDIDETQDAFTVIPDVPDPYDKVYSNIPEETYLLNTVADCDYCKAKKFQYEPPGFCCRNGQIDLAPFETPSQLRRLWECADADARHFRDNIRFFNGHFSFTSLYCCLDNMTTNMDRGIYTFRAHGMMYQNLVEILKGNPYSEHLRSMGHVDNIEDYHIALNLDQTLNQKLYNAPITSEVTAVWIEGSERRGQFNNSVMLHGKDRSSHDIRSYHGCYDALSYPLFFPKGELGWHANIPKSNVSMDEVEAYRDQHRTRDANDDDTERPSHLCVSVRDYYCYRFQIRPGIFNPILHGKRLFQQFAVDSYIKVESSRLDFIRRNQDRLRADRYKGLVDSLHEGENRADKIGKRTVLSTSFIGGPRDMRRRYMDAMALVRKFGKPDIFLTMTCNPNWDEITRELHPMQSPQDRPDLVVRIFRAKLEELKKRLTKQHILGKIRAYRKYKLTCPEQYDLLISAEIPDKKKYPQLYKMVIKHMMHGPCGLLNPKCPCTKGRASCKNHYPRAFSNAASQGKDSYPIYRHHDDGRKETVRGCELDNRWVVPYNPYLLRLFNCHINVEACGSIKAVKYLFKYIYKGHDRASVAVTDANKADGDVDEIKQYRDARWVTPPEALWRIFSFDLSQNSPPVMQLQLHLENMHMVSFHERAKVNHVVQRPGADRSMLTAYFEANRLHEEARGILYRDFPEWYTLQQGKVWQRRKRNTGGQSMGKDIKTFPLPTIIDRYDDSHGTDREIYEEESIKPTTKDVAMKETLNEEQRSAYDKILSVVDTNNGGVFFVDGPGGTGKTYLYKALLAALRSQDKIAVATATSGVAASILPGGGLPIRASRYHLLLMKASMTKRQAIEALDNSMRDIMGRLGLPFGGKTVVFGGDFRQVLPVVRKGSRAQIVAASLQSSYLWESMCHLKLVQNMRAQSDPWFAKYLLRVGGGTEEANNNGDIRLPDEVCVPYTGNDRDLDRLIDDIYPNLNENMSNTSYITSRAILSTRNDWVDMINMRMIDRFQGEQMMYHSFDTAVDDPNNYYPSEFLNTLTPNGLPPHVLKLKVGCPIMLLRNIDPANGLCNGTRATARSKVKILAIPVTDEKRKKKGVERNSAINGATYTKNIVYKEKNNVQYANLVYKEVLTPARSEDVEGHHDFSVQKPVQQVSEVDSLDDGNDDMDEQARSSQHLSSSTAEISLPPSEDSDRMSGQVENDDGLGLVQSDTPVGAADGDSTQITSTLTAFSAYGHKDPNIHTTNEAQLYGLVEPNVHFQSLLRSECAVAVIVRSGVDPHAFGNVMMPVMYQQMFQVPPKPNETVQDTSANGKSKRPRGQKLTETSQQANGTPASASG</sequence>
<dbReference type="InterPro" id="IPR010285">
    <property type="entry name" value="DNA_helicase_pif1-like_DEAD"/>
</dbReference>
<dbReference type="Proteomes" id="UP000251960">
    <property type="component" value="Chromosome 9"/>
</dbReference>
<feature type="region of interest" description="Disordered" evidence="2">
    <location>
        <begin position="1619"/>
        <end position="1658"/>
    </location>
</feature>
<feature type="compositionally biased region" description="Polar residues" evidence="2">
    <location>
        <begin position="1492"/>
        <end position="1503"/>
    </location>
</feature>
<evidence type="ECO:0000259" key="4">
    <source>
        <dbReference type="Pfam" id="PF14214"/>
    </source>
</evidence>
<comment type="similarity">
    <text evidence="1">Belongs to the helicase family.</text>
</comment>
<feature type="compositionally biased region" description="Polar residues" evidence="2">
    <location>
        <begin position="1623"/>
        <end position="1632"/>
    </location>
</feature>
<dbReference type="GO" id="GO:0005524">
    <property type="term" value="F:ATP binding"/>
    <property type="evidence" value="ECO:0007669"/>
    <property type="project" value="UniProtKB-KW"/>
</dbReference>
<keyword evidence="1" id="KW-0233">DNA recombination</keyword>
<dbReference type="GO" id="GO:0006281">
    <property type="term" value="P:DNA repair"/>
    <property type="evidence" value="ECO:0007669"/>
    <property type="project" value="UniProtKB-KW"/>
</dbReference>
<dbReference type="PANTHER" id="PTHR10492">
    <property type="match status" value="1"/>
</dbReference>
<dbReference type="Gene3D" id="3.40.50.300">
    <property type="entry name" value="P-loop containing nucleotide triphosphate hydrolases"/>
    <property type="match status" value="1"/>
</dbReference>
<keyword evidence="1" id="KW-0227">DNA damage</keyword>
<feature type="compositionally biased region" description="Basic and acidic residues" evidence="2">
    <location>
        <begin position="1"/>
        <end position="13"/>
    </location>
</feature>
<comment type="caution">
    <text evidence="6">The sequence shown here is derived from an EMBL/GenBank/DDBJ whole genome shotgun (WGS) entry which is preliminary data.</text>
</comment>
<organism evidence="6">
    <name type="scientific">Zea mays</name>
    <name type="common">Maize</name>
    <dbReference type="NCBI Taxonomy" id="4577"/>
    <lineage>
        <taxon>Eukaryota</taxon>
        <taxon>Viridiplantae</taxon>
        <taxon>Streptophyta</taxon>
        <taxon>Embryophyta</taxon>
        <taxon>Tracheophyta</taxon>
        <taxon>Spermatophyta</taxon>
        <taxon>Magnoliopsida</taxon>
        <taxon>Liliopsida</taxon>
        <taxon>Poales</taxon>
        <taxon>Poaceae</taxon>
        <taxon>PACMAD clade</taxon>
        <taxon>Panicoideae</taxon>
        <taxon>Andropogonodae</taxon>
        <taxon>Andropogoneae</taxon>
        <taxon>Tripsacinae</taxon>
        <taxon>Zea</taxon>
    </lineage>
</organism>
<feature type="domain" description="DNA helicase Pif1-like DEAD-box helicase" evidence="3">
    <location>
        <begin position="1160"/>
        <end position="1263"/>
    </location>
</feature>
<comment type="catalytic activity">
    <reaction evidence="1">
        <text>ATP + H2O = ADP + phosphate + H(+)</text>
        <dbReference type="Rhea" id="RHEA:13065"/>
        <dbReference type="ChEBI" id="CHEBI:15377"/>
        <dbReference type="ChEBI" id="CHEBI:15378"/>
        <dbReference type="ChEBI" id="CHEBI:30616"/>
        <dbReference type="ChEBI" id="CHEBI:43474"/>
        <dbReference type="ChEBI" id="CHEBI:456216"/>
        <dbReference type="EC" id="5.6.2.3"/>
    </reaction>
</comment>
<dbReference type="InterPro" id="IPR027417">
    <property type="entry name" value="P-loop_NTPase"/>
</dbReference>
<keyword evidence="1" id="KW-0234">DNA repair</keyword>
<gene>
    <name evidence="6" type="primary">pif1_5</name>
    <name evidence="6" type="ORF">Zm00014a_019091</name>
</gene>
<feature type="region of interest" description="Disordered" evidence="2">
    <location>
        <begin position="1459"/>
        <end position="1540"/>
    </location>
</feature>
<dbReference type="PANTHER" id="PTHR10492:SF92">
    <property type="entry name" value="ATP-DEPENDENT DNA HELICASE"/>
    <property type="match status" value="1"/>
</dbReference>
<feature type="compositionally biased region" description="Acidic residues" evidence="2">
    <location>
        <begin position="1478"/>
        <end position="1488"/>
    </location>
</feature>
<keyword evidence="1 6" id="KW-0347">Helicase</keyword>
<reference evidence="6" key="1">
    <citation type="journal article" date="2018" name="Nat. Genet.">
        <title>Extensive intraspecific gene order and gene structural variations between Mo17 and other maize genomes.</title>
        <authorList>
            <person name="Sun S."/>
            <person name="Zhou Y."/>
            <person name="Chen J."/>
            <person name="Shi J."/>
            <person name="Zhao H."/>
            <person name="Zhao H."/>
            <person name="Song W."/>
            <person name="Zhang M."/>
            <person name="Cui Y."/>
            <person name="Dong X."/>
            <person name="Liu H."/>
            <person name="Ma X."/>
            <person name="Jiao Y."/>
            <person name="Wang B."/>
            <person name="Wei X."/>
            <person name="Stein J.C."/>
            <person name="Glaubitz J.C."/>
            <person name="Lu F."/>
            <person name="Yu G."/>
            <person name="Liang C."/>
            <person name="Fengler K."/>
            <person name="Li B."/>
            <person name="Rafalski A."/>
            <person name="Schnable P.S."/>
            <person name="Ware D.H."/>
            <person name="Buckler E.S."/>
            <person name="Lai J."/>
        </authorList>
    </citation>
    <scope>NUCLEOTIDE SEQUENCE [LARGE SCALE GENOMIC DNA]</scope>
    <source>
        <tissue evidence="6">Seedling</tissue>
    </source>
</reference>
<dbReference type="GO" id="GO:0043139">
    <property type="term" value="F:5'-3' DNA helicase activity"/>
    <property type="evidence" value="ECO:0007669"/>
    <property type="project" value="UniProtKB-EC"/>
</dbReference>
<dbReference type="EC" id="5.6.2.3" evidence="1"/>
<dbReference type="GO" id="GO:0006310">
    <property type="term" value="P:DNA recombination"/>
    <property type="evidence" value="ECO:0007669"/>
    <property type="project" value="UniProtKB-KW"/>
</dbReference>
<accession>A0A3L6DGX2</accession>
<dbReference type="Pfam" id="PF14214">
    <property type="entry name" value="Helitron_like_N"/>
    <property type="match status" value="1"/>
</dbReference>
<keyword evidence="1" id="KW-0067">ATP-binding</keyword>
<dbReference type="GO" id="GO:0000723">
    <property type="term" value="P:telomere maintenance"/>
    <property type="evidence" value="ECO:0007669"/>
    <property type="project" value="InterPro"/>
</dbReference>
<evidence type="ECO:0000256" key="1">
    <source>
        <dbReference type="RuleBase" id="RU363044"/>
    </source>
</evidence>
<dbReference type="InterPro" id="IPR049163">
    <property type="entry name" value="Pif1-like_2B_dom"/>
</dbReference>
<name>A0A3L6DGX2_MAIZE</name>
<feature type="region of interest" description="Disordered" evidence="2">
    <location>
        <begin position="1"/>
        <end position="97"/>
    </location>
</feature>
<protein>
    <recommendedName>
        <fullName evidence="1">ATP-dependent DNA helicase</fullName>
        <ecNumber evidence="1">5.6.2.3</ecNumber>
    </recommendedName>
</protein>
<feature type="domain" description="DNA helicase Pif1-like 2B" evidence="5">
    <location>
        <begin position="1353"/>
        <end position="1394"/>
    </location>
</feature>